<protein>
    <submittedName>
        <fullName evidence="1">Uncharacterized protein</fullName>
    </submittedName>
</protein>
<name>A0A813K2E2_POLGL</name>
<sequence length="424" mass="47150">MSFLRHPLIMLLQTLRITRPGCASRILQLLQSHRPTFHGSDRSIASHWPASIIGRLERRISRLKAFHHKLHWPATSCFQAFGQNHVLPIARTSGQDICVMSSAELRYAAGFFDGDGCVAPTGSRSGSQVWINQSSAHGEALLLFHRAFGGSIRLSRQGQGSKHAIIKWRVSGSSAQNAAAALCQESLVKKQQLQIAANWPSCKAEREELAIRMTELKHTSHDLSGFICSWSYVAGYFDAKGHVHISPTLSLQLSLSQKVEGVLKAILYFFEQECPGNGKGVALYKLSNCSRLQVSRNEVCKFILQRMLASGLQVKRLSAELALAAECKESRASARTALASLVGNQGRYLRLDLEGCHRATHILNMQSSIFYQSSRGRLEKVIMLQRGVEQLKKEHALQTSQSRYQLLRHDIRSKLSNGTAILRS</sequence>
<organism evidence="1 2">
    <name type="scientific">Polarella glacialis</name>
    <name type="common">Dinoflagellate</name>
    <dbReference type="NCBI Taxonomy" id="89957"/>
    <lineage>
        <taxon>Eukaryota</taxon>
        <taxon>Sar</taxon>
        <taxon>Alveolata</taxon>
        <taxon>Dinophyceae</taxon>
        <taxon>Suessiales</taxon>
        <taxon>Suessiaceae</taxon>
        <taxon>Polarella</taxon>
    </lineage>
</organism>
<accession>A0A813K2E2</accession>
<gene>
    <name evidence="1" type="ORF">PGLA2088_LOCUS29252</name>
</gene>
<dbReference type="Proteomes" id="UP000626109">
    <property type="component" value="Unassembled WGS sequence"/>
</dbReference>
<dbReference type="AlphaFoldDB" id="A0A813K2E2"/>
<evidence type="ECO:0000313" key="2">
    <source>
        <dbReference type="Proteomes" id="UP000626109"/>
    </source>
</evidence>
<evidence type="ECO:0000313" key="1">
    <source>
        <dbReference type="EMBL" id="CAE8695260.1"/>
    </source>
</evidence>
<proteinExistence type="predicted"/>
<dbReference type="InterPro" id="IPR027434">
    <property type="entry name" value="Homing_endonucl"/>
</dbReference>
<reference evidence="1" key="1">
    <citation type="submission" date="2021-02" db="EMBL/GenBank/DDBJ databases">
        <authorList>
            <person name="Dougan E. K."/>
            <person name="Rhodes N."/>
            <person name="Thang M."/>
            <person name="Chan C."/>
        </authorList>
    </citation>
    <scope>NUCLEOTIDE SEQUENCE</scope>
</reference>
<dbReference type="Gene3D" id="3.10.28.10">
    <property type="entry name" value="Homing endonucleases"/>
    <property type="match status" value="1"/>
</dbReference>
<comment type="caution">
    <text evidence="1">The sequence shown here is derived from an EMBL/GenBank/DDBJ whole genome shotgun (WGS) entry which is preliminary data.</text>
</comment>
<dbReference type="EMBL" id="CAJNNW010028226">
    <property type="protein sequence ID" value="CAE8695260.1"/>
    <property type="molecule type" value="Genomic_DNA"/>
</dbReference>